<dbReference type="InterPro" id="IPR029044">
    <property type="entry name" value="Nucleotide-diphossugar_trans"/>
</dbReference>
<dbReference type="Gene3D" id="3.90.550.20">
    <property type="match status" value="1"/>
</dbReference>
<dbReference type="InterPro" id="IPR051706">
    <property type="entry name" value="Glycosyltransferase_domain"/>
</dbReference>
<keyword evidence="1" id="KW-0808">Transferase</keyword>
<reference evidence="2" key="1">
    <citation type="submission" date="2020-02" db="EMBL/GenBank/DDBJ databases">
        <authorList>
            <person name="Meier V. D."/>
        </authorList>
    </citation>
    <scope>NUCLEOTIDE SEQUENCE</scope>
    <source>
        <strain evidence="2">AVDCRST_MAG31</strain>
    </source>
</reference>
<dbReference type="SUPFAM" id="SSF53448">
    <property type="entry name" value="Nucleotide-diphospho-sugar transferases"/>
    <property type="match status" value="1"/>
</dbReference>
<name>A0A6J4TLS0_9SPHN</name>
<dbReference type="PANTHER" id="PTHR32385:SF15">
    <property type="entry name" value="INOSITOL PHOSPHOCERAMIDE MANNOSYLTRANSFERASE 1"/>
    <property type="match status" value="1"/>
</dbReference>
<proteinExistence type="predicted"/>
<evidence type="ECO:0008006" key="3">
    <source>
        <dbReference type="Google" id="ProtNLM"/>
    </source>
</evidence>
<dbReference type="EMBL" id="CADCWA010000160">
    <property type="protein sequence ID" value="CAA9526806.1"/>
    <property type="molecule type" value="Genomic_DNA"/>
</dbReference>
<evidence type="ECO:0000313" key="2">
    <source>
        <dbReference type="EMBL" id="CAA9526806.1"/>
    </source>
</evidence>
<protein>
    <recommendedName>
        <fullName evidence="3">Mannosyltransferase involved in polysaccharide biosynthesis</fullName>
    </recommendedName>
</protein>
<accession>A0A6J4TLS0</accession>
<organism evidence="2">
    <name type="scientific">uncultured Sphingomonas sp</name>
    <dbReference type="NCBI Taxonomy" id="158754"/>
    <lineage>
        <taxon>Bacteria</taxon>
        <taxon>Pseudomonadati</taxon>
        <taxon>Pseudomonadota</taxon>
        <taxon>Alphaproteobacteria</taxon>
        <taxon>Sphingomonadales</taxon>
        <taxon>Sphingomonadaceae</taxon>
        <taxon>Sphingomonas</taxon>
        <taxon>environmental samples</taxon>
    </lineage>
</organism>
<gene>
    <name evidence="2" type="ORF">AVDCRST_MAG31-2000</name>
</gene>
<dbReference type="GO" id="GO:0000030">
    <property type="term" value="F:mannosyltransferase activity"/>
    <property type="evidence" value="ECO:0007669"/>
    <property type="project" value="TreeGrafter"/>
</dbReference>
<dbReference type="AlphaFoldDB" id="A0A6J4TLS0"/>
<dbReference type="PANTHER" id="PTHR32385">
    <property type="entry name" value="MANNOSYL PHOSPHORYLINOSITOL CERAMIDE SYNTHASE"/>
    <property type="match status" value="1"/>
</dbReference>
<dbReference type="Pfam" id="PF04488">
    <property type="entry name" value="Gly_transf_sug"/>
    <property type="match status" value="1"/>
</dbReference>
<sequence length="241" mass="27632">MIPKKLHQTSLRMDWEERRLARHARSLMPEWDYRLWCDEDNAAIVRKVLPEFTDDYANLPAGVARTDVARCLYMYVHGGVYFDTDYRFFKPLSHDFLDNRCVVGRESQMFVDDGTAGVGEGQKIGNAFLASEPGVEMWRGFVVDVFERSRAGERDILYLAGPHALSIYLESRKEAQGDATILPDHVLFPNLRLGNLTATKHEDTVGVHLCWGSWRNKPLNQLLRNRARRAMSAALSYQNKV</sequence>
<dbReference type="InterPro" id="IPR007577">
    <property type="entry name" value="GlycoTrfase_DXD_sugar-bd_CS"/>
</dbReference>
<dbReference type="GO" id="GO:0051999">
    <property type="term" value="P:mannosyl-inositol phosphorylceramide biosynthetic process"/>
    <property type="evidence" value="ECO:0007669"/>
    <property type="project" value="TreeGrafter"/>
</dbReference>
<dbReference type="GO" id="GO:0016020">
    <property type="term" value="C:membrane"/>
    <property type="evidence" value="ECO:0007669"/>
    <property type="project" value="GOC"/>
</dbReference>
<evidence type="ECO:0000256" key="1">
    <source>
        <dbReference type="ARBA" id="ARBA00022679"/>
    </source>
</evidence>